<dbReference type="Proteomes" id="UP000254762">
    <property type="component" value="Unassembled WGS sequence"/>
</dbReference>
<evidence type="ECO:0000313" key="1">
    <source>
        <dbReference type="EMBL" id="SUG30691.1"/>
    </source>
</evidence>
<dbReference type="Pfam" id="PF06952">
    <property type="entry name" value="PsiA"/>
    <property type="match status" value="1"/>
</dbReference>
<evidence type="ECO:0000313" key="2">
    <source>
        <dbReference type="Proteomes" id="UP000254762"/>
    </source>
</evidence>
<sequence>MSGCTRRWRGRPKIELAFHTPETVSSWSARWSGTELRQYDLEDMFWRWSERFPSLAPMERWMTESQPFWTVMAETDALARESTESVRQLERWMVPNKLTARSRV</sequence>
<dbReference type="InterPro" id="IPR009713">
    <property type="entry name" value="Uncharacterised_PsiA"/>
</dbReference>
<organism evidence="1 2">
    <name type="scientific">Salmonella enterica subsp. arizonae</name>
    <dbReference type="NCBI Taxonomy" id="59203"/>
    <lineage>
        <taxon>Bacteria</taxon>
        <taxon>Pseudomonadati</taxon>
        <taxon>Pseudomonadota</taxon>
        <taxon>Gammaproteobacteria</taxon>
        <taxon>Enterobacterales</taxon>
        <taxon>Enterobacteriaceae</taxon>
        <taxon>Salmonella</taxon>
    </lineage>
</organism>
<reference evidence="1 2" key="1">
    <citation type="submission" date="2018-06" db="EMBL/GenBank/DDBJ databases">
        <authorList>
            <consortium name="Pathogen Informatics"/>
            <person name="Doyle S."/>
        </authorList>
    </citation>
    <scope>NUCLEOTIDE SEQUENCE [LARGE SCALE GENOMIC DNA]</scope>
    <source>
        <strain evidence="1 2">NCTC7304</strain>
    </source>
</reference>
<dbReference type="EMBL" id="UGXD01000001">
    <property type="protein sequence ID" value="SUG30691.1"/>
    <property type="molecule type" value="Genomic_DNA"/>
</dbReference>
<dbReference type="AlphaFoldDB" id="A0A379SPP0"/>
<proteinExistence type="predicted"/>
<name>A0A379SPP0_SALER</name>
<accession>A0A379SPP0</accession>
<protein>
    <submittedName>
        <fullName evidence="1">PsiA protein</fullName>
    </submittedName>
</protein>
<gene>
    <name evidence="1" type="ORF">NCTC7304_00040</name>
</gene>